<evidence type="ECO:0000256" key="3">
    <source>
        <dbReference type="ARBA" id="ARBA00023125"/>
    </source>
</evidence>
<evidence type="ECO:0000259" key="7">
    <source>
        <dbReference type="PROSITE" id="PS51369"/>
    </source>
</evidence>
<dbReference type="PANTHER" id="PTHR31072:SF268">
    <property type="entry name" value="TCP DOMAIN-CONTAINING PROTEIN"/>
    <property type="match status" value="1"/>
</dbReference>
<organism evidence="8 9">
    <name type="scientific">Salvia divinorum</name>
    <name type="common">Maria pastora</name>
    <name type="synonym">Diviner's sage</name>
    <dbReference type="NCBI Taxonomy" id="28513"/>
    <lineage>
        <taxon>Eukaryota</taxon>
        <taxon>Viridiplantae</taxon>
        <taxon>Streptophyta</taxon>
        <taxon>Embryophyta</taxon>
        <taxon>Tracheophyta</taxon>
        <taxon>Spermatophyta</taxon>
        <taxon>Magnoliopsida</taxon>
        <taxon>eudicotyledons</taxon>
        <taxon>Gunneridae</taxon>
        <taxon>Pentapetalae</taxon>
        <taxon>asterids</taxon>
        <taxon>lamiids</taxon>
        <taxon>Lamiales</taxon>
        <taxon>Lamiaceae</taxon>
        <taxon>Nepetoideae</taxon>
        <taxon>Mentheae</taxon>
        <taxon>Salviinae</taxon>
        <taxon>Salvia</taxon>
        <taxon>Salvia subgen. Calosphace</taxon>
    </lineage>
</organism>
<proteinExistence type="predicted"/>
<evidence type="ECO:0000256" key="1">
    <source>
        <dbReference type="ARBA" id="ARBA00004123"/>
    </source>
</evidence>
<name>A0ABD1FLY0_SALDI</name>
<dbReference type="PROSITE" id="PS51369">
    <property type="entry name" value="TCP"/>
    <property type="match status" value="1"/>
</dbReference>
<dbReference type="InterPro" id="IPR017887">
    <property type="entry name" value="TF_TCP_subgr"/>
</dbReference>
<evidence type="ECO:0000256" key="2">
    <source>
        <dbReference type="ARBA" id="ARBA00023015"/>
    </source>
</evidence>
<dbReference type="Proteomes" id="UP001567538">
    <property type="component" value="Unassembled WGS sequence"/>
</dbReference>
<dbReference type="PANTHER" id="PTHR31072">
    <property type="entry name" value="TRANSCRIPTION FACTOR TCP4-RELATED"/>
    <property type="match status" value="1"/>
</dbReference>
<comment type="subcellular location">
    <subcellularLocation>
        <location evidence="1">Nucleus</location>
    </subcellularLocation>
</comment>
<keyword evidence="9" id="KW-1185">Reference proteome</keyword>
<accession>A0ABD1FLY0</accession>
<comment type="caution">
    <text evidence="8">The sequence shown here is derived from an EMBL/GenBank/DDBJ whole genome shotgun (WGS) entry which is preliminary data.</text>
</comment>
<keyword evidence="4" id="KW-0804">Transcription</keyword>
<dbReference type="InterPro" id="IPR005333">
    <property type="entry name" value="Transcription_factor_TCP"/>
</dbReference>
<keyword evidence="5" id="KW-0539">Nucleus</keyword>
<evidence type="ECO:0000256" key="6">
    <source>
        <dbReference type="SAM" id="MobiDB-lite"/>
    </source>
</evidence>
<dbReference type="Pfam" id="PF03634">
    <property type="entry name" value="TCP"/>
    <property type="match status" value="1"/>
</dbReference>
<feature type="domain" description="TCP" evidence="7">
    <location>
        <begin position="65"/>
        <end position="123"/>
    </location>
</feature>
<keyword evidence="2" id="KW-0805">Transcription regulation</keyword>
<dbReference type="EMBL" id="JBEAFC010000014">
    <property type="protein sequence ID" value="KAL1531678.1"/>
    <property type="molecule type" value="Genomic_DNA"/>
</dbReference>
<protein>
    <submittedName>
        <fullName evidence="8">Transcription factor TCP17-like</fullName>
    </submittedName>
</protein>
<evidence type="ECO:0000256" key="4">
    <source>
        <dbReference type="ARBA" id="ARBA00023163"/>
    </source>
</evidence>
<sequence length="306" mass="34992">MRFFYVSLCSHATWLQLHHTFIFSATWTDDDIRVMMVKQEGATRSRWSSTHKNPRIVRVSRAFGGKDRHSKVCTVRGLRDRRIRLSVPTAIQLYDLQDRLGLSQPSKVVDWLIDATKSDIDKLPPLPSIPGIFPNPNQEFLSQAPSLSQFLSSKQGMIKLDNEREKEKWIEQENHSQEEGFGGFVAQNLFPLGQVNQNPQSQFFQNPYFHWDHISQFGPNYINPLPNQEHDQASHHNMINNPSNSHLYFNIPPFPSYLPPSMENVQPNPGFSTALHLMSSPARPFVFKPAAQPHHGDAGRSETKDA</sequence>
<gene>
    <name evidence="8" type="ORF">AAHA92_31792</name>
</gene>
<dbReference type="GO" id="GO:0005634">
    <property type="term" value="C:nucleus"/>
    <property type="evidence" value="ECO:0007669"/>
    <property type="project" value="UniProtKB-SubCell"/>
</dbReference>
<dbReference type="GO" id="GO:0003677">
    <property type="term" value="F:DNA binding"/>
    <property type="evidence" value="ECO:0007669"/>
    <property type="project" value="UniProtKB-KW"/>
</dbReference>
<keyword evidence="3" id="KW-0238">DNA-binding</keyword>
<evidence type="ECO:0000256" key="5">
    <source>
        <dbReference type="ARBA" id="ARBA00023242"/>
    </source>
</evidence>
<evidence type="ECO:0000313" key="9">
    <source>
        <dbReference type="Proteomes" id="UP001567538"/>
    </source>
</evidence>
<feature type="compositionally biased region" description="Basic and acidic residues" evidence="6">
    <location>
        <begin position="294"/>
        <end position="306"/>
    </location>
</feature>
<feature type="region of interest" description="Disordered" evidence="6">
    <location>
        <begin position="287"/>
        <end position="306"/>
    </location>
</feature>
<reference evidence="8 9" key="1">
    <citation type="submission" date="2024-06" db="EMBL/GenBank/DDBJ databases">
        <title>A chromosome level genome sequence of Diviner's sage (Salvia divinorum).</title>
        <authorList>
            <person name="Ford S.A."/>
            <person name="Ro D.-K."/>
            <person name="Ness R.W."/>
            <person name="Phillips M.A."/>
        </authorList>
    </citation>
    <scope>NUCLEOTIDE SEQUENCE [LARGE SCALE GENOMIC DNA]</scope>
    <source>
        <strain evidence="8">SAF-2024a</strain>
        <tissue evidence="8">Leaf</tissue>
    </source>
</reference>
<evidence type="ECO:0000313" key="8">
    <source>
        <dbReference type="EMBL" id="KAL1531678.1"/>
    </source>
</evidence>
<dbReference type="AlphaFoldDB" id="A0ABD1FLY0"/>